<organism evidence="1 2">
    <name type="scientific">Paenibacillus auburnensis</name>
    <dbReference type="NCBI Taxonomy" id="2905649"/>
    <lineage>
        <taxon>Bacteria</taxon>
        <taxon>Bacillati</taxon>
        <taxon>Bacillota</taxon>
        <taxon>Bacilli</taxon>
        <taxon>Bacillales</taxon>
        <taxon>Paenibacillaceae</taxon>
        <taxon>Paenibacillus</taxon>
    </lineage>
</organism>
<protein>
    <recommendedName>
        <fullName evidence="3">DUF4393 domain-containing protein</fullName>
    </recommendedName>
</protein>
<gene>
    <name evidence="1" type="ORF">PAECIP111892_04633</name>
</gene>
<evidence type="ECO:0000313" key="1">
    <source>
        <dbReference type="EMBL" id="CAH1218942.1"/>
    </source>
</evidence>
<reference evidence="1" key="1">
    <citation type="submission" date="2022-01" db="EMBL/GenBank/DDBJ databases">
        <authorList>
            <person name="Criscuolo A."/>
        </authorList>
    </citation>
    <scope>NUCLEOTIDE SEQUENCE</scope>
    <source>
        <strain evidence="1">CIP111892</strain>
    </source>
</reference>
<name>A0ABN8GWN7_9BACL</name>
<evidence type="ECO:0008006" key="3">
    <source>
        <dbReference type="Google" id="ProtNLM"/>
    </source>
</evidence>
<comment type="caution">
    <text evidence="1">The sequence shown here is derived from an EMBL/GenBank/DDBJ whole genome shotgun (WGS) entry which is preliminary data.</text>
</comment>
<dbReference type="Proteomes" id="UP000838324">
    <property type="component" value="Unassembled WGS sequence"/>
</dbReference>
<accession>A0ABN8GWN7</accession>
<dbReference type="RefSeq" id="WP_236336487.1">
    <property type="nucleotide sequence ID" value="NZ_CAKMMG010000009.1"/>
</dbReference>
<proteinExistence type="predicted"/>
<sequence>MSDKIKLLLETGIKLAGTATKEGIKLIPGGGLVVAGAEVIGAVAESILGDVTNRALSQREQIRVGASAILALNKVNELKGKGHLIREDDRFFAYNENYRSSAEEALEGVLQKCKAEHEEKKIPYLSNIFAKAVFTSISMEEINHVIKIADILTYRQLCILAVIRKNQDNDLQLRAKPNSSISGSFALLEVLDLDKNGLLHQITSERNFGMMELTREEFKELQSKKNYSAILDSDDITPAGLILSELGRLVYRLMILDEIPEYELIDVIKAFK</sequence>
<dbReference type="EMBL" id="CAKMMG010000009">
    <property type="protein sequence ID" value="CAH1218942.1"/>
    <property type="molecule type" value="Genomic_DNA"/>
</dbReference>
<evidence type="ECO:0000313" key="2">
    <source>
        <dbReference type="Proteomes" id="UP000838324"/>
    </source>
</evidence>
<keyword evidence="2" id="KW-1185">Reference proteome</keyword>